<protein>
    <submittedName>
        <fullName evidence="2">Uncharacterized protein</fullName>
    </submittedName>
</protein>
<feature type="compositionally biased region" description="Low complexity" evidence="1">
    <location>
        <begin position="27"/>
        <end position="48"/>
    </location>
</feature>
<dbReference type="RefSeq" id="WP_209926518.1">
    <property type="nucleotide sequence ID" value="NZ_JBEWCH010000011.1"/>
</dbReference>
<dbReference type="EMBL" id="JBEWCH010000011">
    <property type="protein sequence ID" value="MET1476330.1"/>
    <property type="molecule type" value="Genomic_DNA"/>
</dbReference>
<name>A0ABV2CB45_9BURK</name>
<sequence>MVDQKQGATGKDEKAGKPIVVEQKQDAASNSTGNNTAANAAQATAAAPTKMELATEIYKRMRTVKDVTRKDIIEKFVAEVKLTKAGASTYYQMIKDKHEPQGKK</sequence>
<proteinExistence type="predicted"/>
<accession>A0ABV2CB45</accession>
<feature type="region of interest" description="Disordered" evidence="1">
    <location>
        <begin position="1"/>
        <end position="48"/>
    </location>
</feature>
<gene>
    <name evidence="2" type="ORF">ABXL37_18920</name>
</gene>
<evidence type="ECO:0000313" key="3">
    <source>
        <dbReference type="Proteomes" id="UP001548587"/>
    </source>
</evidence>
<evidence type="ECO:0000256" key="1">
    <source>
        <dbReference type="SAM" id="MobiDB-lite"/>
    </source>
</evidence>
<evidence type="ECO:0000313" key="2">
    <source>
        <dbReference type="EMBL" id="MET1476330.1"/>
    </source>
</evidence>
<organism evidence="2 3">
    <name type="scientific">Burkholderia sola</name>
    <dbReference type="NCBI Taxonomy" id="2843302"/>
    <lineage>
        <taxon>Bacteria</taxon>
        <taxon>Pseudomonadati</taxon>
        <taxon>Pseudomonadota</taxon>
        <taxon>Betaproteobacteria</taxon>
        <taxon>Burkholderiales</taxon>
        <taxon>Burkholderiaceae</taxon>
        <taxon>Burkholderia</taxon>
        <taxon>Burkholderia cepacia complex</taxon>
    </lineage>
</organism>
<reference evidence="2 3" key="1">
    <citation type="submission" date="2024-06" db="EMBL/GenBank/DDBJ databases">
        <title>Burkholderia sola in Mexico.</title>
        <authorList>
            <person name="Estrada P."/>
        </authorList>
    </citation>
    <scope>NUCLEOTIDE SEQUENCE [LARGE SCALE GENOMIC DNA]</scope>
    <source>
        <strain evidence="2 3">CpTa8-5</strain>
    </source>
</reference>
<comment type="caution">
    <text evidence="2">The sequence shown here is derived from an EMBL/GenBank/DDBJ whole genome shotgun (WGS) entry which is preliminary data.</text>
</comment>
<dbReference type="Proteomes" id="UP001548587">
    <property type="component" value="Unassembled WGS sequence"/>
</dbReference>
<keyword evidence="3" id="KW-1185">Reference proteome</keyword>